<dbReference type="EMBL" id="AEJF01000091">
    <property type="protein sequence ID" value="KLU25508.1"/>
    <property type="molecule type" value="Genomic_DNA"/>
</dbReference>
<dbReference type="Proteomes" id="UP000035963">
    <property type="component" value="Unassembled WGS sequence"/>
</dbReference>
<name>A0A0J1FZZ8_9BURK</name>
<protein>
    <submittedName>
        <fullName evidence="1">Uncharacterized protein</fullName>
    </submittedName>
</protein>
<evidence type="ECO:0000313" key="1">
    <source>
        <dbReference type="EMBL" id="KLU25508.1"/>
    </source>
</evidence>
<gene>
    <name evidence="1" type="ORF">EOS_14370</name>
</gene>
<accession>A0A0J1FZZ8</accession>
<dbReference type="PATRIC" id="fig|908627.4.peg.3202"/>
<keyword evidence="2" id="KW-1185">Reference proteome</keyword>
<proteinExistence type="predicted"/>
<dbReference type="AlphaFoldDB" id="A0A0J1FZZ8"/>
<reference evidence="1 2" key="1">
    <citation type="journal article" date="2015" name="Genome Announc.">
        <title>Draft Genome Sequence of Burkholderia sp. Strain PML1(12), an Ectomycorrhizosphere-Inhabiting Bacterium with Effective Mineral-Weathering Ability.</title>
        <authorList>
            <person name="Uroz S."/>
            <person name="Oger P."/>
        </authorList>
    </citation>
    <scope>NUCLEOTIDE SEQUENCE [LARGE SCALE GENOMIC DNA]</scope>
    <source>
        <strain evidence="2">PML1(12)</strain>
    </source>
</reference>
<sequence>MLLPTKSIIRAMNDQHESDHVRDVYAHFGLAIYLAQCLEQSIFQHLLFFEHFPKAVAEFKSEDAWIGAFDAFEARELGQTMGKLIRRIKDVGQPTEVIQALLSDALNQRNWLAHGVLP</sequence>
<organism evidence="1 2">
    <name type="scientific">Caballeronia mineralivorans PML1(12)</name>
    <dbReference type="NCBI Taxonomy" id="908627"/>
    <lineage>
        <taxon>Bacteria</taxon>
        <taxon>Pseudomonadati</taxon>
        <taxon>Pseudomonadota</taxon>
        <taxon>Betaproteobacteria</taxon>
        <taxon>Burkholderiales</taxon>
        <taxon>Burkholderiaceae</taxon>
        <taxon>Caballeronia</taxon>
    </lineage>
</organism>
<comment type="caution">
    <text evidence="1">The sequence shown here is derived from an EMBL/GenBank/DDBJ whole genome shotgun (WGS) entry which is preliminary data.</text>
</comment>
<evidence type="ECO:0000313" key="2">
    <source>
        <dbReference type="Proteomes" id="UP000035963"/>
    </source>
</evidence>